<keyword evidence="2" id="KW-1185">Reference proteome</keyword>
<dbReference type="EMBL" id="JAAEAA010000001">
    <property type="protein sequence ID" value="NDK54401.1"/>
    <property type="molecule type" value="Genomic_DNA"/>
</dbReference>
<reference evidence="1 2" key="1">
    <citation type="submission" date="2020-01" db="EMBL/GenBank/DDBJ databases">
        <authorList>
            <person name="Kim M.K."/>
        </authorList>
    </citation>
    <scope>NUCLEOTIDE SEQUENCE [LARGE SCALE GENOMIC DNA]</scope>
    <source>
        <strain evidence="1 2">BT213</strain>
    </source>
</reference>
<dbReference type="AlphaFoldDB" id="A0A6B2GWP1"/>
<gene>
    <name evidence="1" type="ORF">GWO68_00585</name>
</gene>
<comment type="caution">
    <text evidence="1">The sequence shown here is derived from an EMBL/GenBank/DDBJ whole genome shotgun (WGS) entry which is preliminary data.</text>
</comment>
<dbReference type="RefSeq" id="WP_162344454.1">
    <property type="nucleotide sequence ID" value="NZ_JAAEAA010000001.1"/>
</dbReference>
<evidence type="ECO:0000313" key="1">
    <source>
        <dbReference type="EMBL" id="NDK54401.1"/>
    </source>
</evidence>
<name>A0A6B2GWP1_9BACT</name>
<protein>
    <submittedName>
        <fullName evidence="1">Uncharacterized protein</fullName>
    </submittedName>
</protein>
<sequence>MALNKKIAYFLQKTYSPDARIDDKMLGKDLTFITNENGEPVTLFIGTRRPDGAITGERYVRTIVRKPNSQEILKSHWDLKGKVDRA</sequence>
<organism evidence="1 2">
    <name type="scientific">Pontibacter fetidus</name>
    <dbReference type="NCBI Taxonomy" id="2700082"/>
    <lineage>
        <taxon>Bacteria</taxon>
        <taxon>Pseudomonadati</taxon>
        <taxon>Bacteroidota</taxon>
        <taxon>Cytophagia</taxon>
        <taxon>Cytophagales</taxon>
        <taxon>Hymenobacteraceae</taxon>
        <taxon>Pontibacter</taxon>
    </lineage>
</organism>
<accession>A0A6B2GWP1</accession>
<evidence type="ECO:0000313" key="2">
    <source>
        <dbReference type="Proteomes" id="UP000478546"/>
    </source>
</evidence>
<dbReference type="Proteomes" id="UP000478546">
    <property type="component" value="Unassembled WGS sequence"/>
</dbReference>
<proteinExistence type="predicted"/>